<evidence type="ECO:0000313" key="2">
    <source>
        <dbReference type="Proteomes" id="UP000054925"/>
    </source>
</evidence>
<name>A0A158L607_9BURK</name>
<proteinExistence type="predicted"/>
<dbReference type="EMBL" id="FCOL02000482">
    <property type="protein sequence ID" value="SAL88449.1"/>
    <property type="molecule type" value="Genomic_DNA"/>
</dbReference>
<accession>A0A158L607</accession>
<comment type="caution">
    <text evidence="1">The sequence shown here is derived from an EMBL/GenBank/DDBJ whole genome shotgun (WGS) entry which is preliminary data.</text>
</comment>
<dbReference type="Proteomes" id="UP000054925">
    <property type="component" value="Unassembled WGS sequence"/>
</dbReference>
<dbReference type="AlphaFoldDB" id="A0A158L607"/>
<gene>
    <name evidence="1" type="ORF">AWB67_07599</name>
</gene>
<reference evidence="1" key="1">
    <citation type="submission" date="2016-01" db="EMBL/GenBank/DDBJ databases">
        <authorList>
            <person name="Peeters C."/>
        </authorList>
    </citation>
    <scope>NUCLEOTIDE SEQUENCE [LARGE SCALE GENOMIC DNA]</scope>
    <source>
        <strain evidence="1">LMG 22937</strain>
    </source>
</reference>
<protein>
    <submittedName>
        <fullName evidence="1">Uncharacterized protein</fullName>
    </submittedName>
</protein>
<organism evidence="1 2">
    <name type="scientific">Caballeronia terrestris</name>
    <dbReference type="NCBI Taxonomy" id="1226301"/>
    <lineage>
        <taxon>Bacteria</taxon>
        <taxon>Pseudomonadati</taxon>
        <taxon>Pseudomonadota</taxon>
        <taxon>Betaproteobacteria</taxon>
        <taxon>Burkholderiales</taxon>
        <taxon>Burkholderiaceae</taxon>
        <taxon>Caballeronia</taxon>
    </lineage>
</organism>
<sequence>MQDAVARRNHVDVPEGLLRPVDEVEAVSIATVFDCAVFFERVGIEAAALDGQRVVDHELCRHDRVDQRGVTTLSRYRIAQAGEVDEGGLPENVVAHDARRKPRKVKFALAFDDLRKRCAQRDRGATAHEVLGEHTRRVRQLVVSAWLDCLDRDPRVEEIQLRAGQRFSVCSVHTVGKKMVLIRDRCRAFRSIIPFPGQRFASGSNCRFSGPV</sequence>
<keyword evidence="2" id="KW-1185">Reference proteome</keyword>
<evidence type="ECO:0000313" key="1">
    <source>
        <dbReference type="EMBL" id="SAL88449.1"/>
    </source>
</evidence>